<keyword evidence="12" id="KW-1185">Reference proteome</keyword>
<dbReference type="CDD" id="cd16325">
    <property type="entry name" value="LolA"/>
    <property type="match status" value="1"/>
</dbReference>
<comment type="subunit">
    <text evidence="3 10">Monomer.</text>
</comment>
<evidence type="ECO:0000313" key="11">
    <source>
        <dbReference type="EMBL" id="MEK8088200.1"/>
    </source>
</evidence>
<keyword evidence="7 10" id="KW-0574">Periplasm</keyword>
<keyword evidence="8 10" id="KW-0653">Protein transport</keyword>
<evidence type="ECO:0000256" key="8">
    <source>
        <dbReference type="ARBA" id="ARBA00022927"/>
    </source>
</evidence>
<dbReference type="EMBL" id="JBBPCO010000001">
    <property type="protein sequence ID" value="MEK8088200.1"/>
    <property type="molecule type" value="Genomic_DNA"/>
</dbReference>
<dbReference type="PANTHER" id="PTHR35869:SF1">
    <property type="entry name" value="OUTER-MEMBRANE LIPOPROTEIN CARRIER PROTEIN"/>
    <property type="match status" value="1"/>
</dbReference>
<dbReference type="PANTHER" id="PTHR35869">
    <property type="entry name" value="OUTER-MEMBRANE LIPOPROTEIN CARRIER PROTEIN"/>
    <property type="match status" value="1"/>
</dbReference>
<dbReference type="Pfam" id="PF03548">
    <property type="entry name" value="LolA"/>
    <property type="match status" value="1"/>
</dbReference>
<comment type="function">
    <text evidence="10">Participates in the translocation of lipoproteins from the inner membrane to the outer membrane. Only forms a complex with a lipoprotein if the residue after the N-terminal Cys is not an aspartate (The Asp acts as a targeting signal to indicate that the lipoprotein should stay in the inner membrane).</text>
</comment>
<evidence type="ECO:0000256" key="9">
    <source>
        <dbReference type="ARBA" id="ARBA00023186"/>
    </source>
</evidence>
<evidence type="ECO:0000256" key="7">
    <source>
        <dbReference type="ARBA" id="ARBA00022764"/>
    </source>
</evidence>
<evidence type="ECO:0000256" key="6">
    <source>
        <dbReference type="ARBA" id="ARBA00022729"/>
    </source>
</evidence>
<reference evidence="11 12" key="1">
    <citation type="submission" date="2024-04" db="EMBL/GenBank/DDBJ databases">
        <authorList>
            <person name="Abashina T."/>
            <person name="Shaikin A."/>
        </authorList>
    </citation>
    <scope>NUCLEOTIDE SEQUENCE [LARGE SCALE GENOMIC DNA]</scope>
    <source>
        <strain evidence="11 12">AAFK</strain>
    </source>
</reference>
<comment type="similarity">
    <text evidence="2 10">Belongs to the LolA family.</text>
</comment>
<comment type="subcellular location">
    <subcellularLocation>
        <location evidence="1 10">Periplasm</location>
    </subcellularLocation>
</comment>
<comment type="caution">
    <text evidence="11">The sequence shown here is derived from an EMBL/GenBank/DDBJ whole genome shotgun (WGS) entry which is preliminary data.</text>
</comment>
<dbReference type="InterPro" id="IPR004564">
    <property type="entry name" value="OM_lipoprot_carrier_LolA-like"/>
</dbReference>
<dbReference type="Gene3D" id="2.50.20.10">
    <property type="entry name" value="Lipoprotein localisation LolA/LolB/LppX"/>
    <property type="match status" value="1"/>
</dbReference>
<evidence type="ECO:0000256" key="3">
    <source>
        <dbReference type="ARBA" id="ARBA00011245"/>
    </source>
</evidence>
<feature type="chain" id="PRO_5044901408" description="Outer-membrane lipoprotein carrier protein" evidence="10">
    <location>
        <begin position="26"/>
        <end position="225"/>
    </location>
</feature>
<dbReference type="InterPro" id="IPR029046">
    <property type="entry name" value="LolA/LolB/LppX"/>
</dbReference>
<dbReference type="RefSeq" id="WP_341369266.1">
    <property type="nucleotide sequence ID" value="NZ_JBBPCO010000001.1"/>
</dbReference>
<keyword evidence="9 10" id="KW-0143">Chaperone</keyword>
<feature type="signal peptide" evidence="10">
    <location>
        <begin position="1"/>
        <end position="25"/>
    </location>
</feature>
<keyword evidence="5 10" id="KW-0813">Transport</keyword>
<dbReference type="SUPFAM" id="SSF89392">
    <property type="entry name" value="Prokaryotic lipoproteins and lipoprotein localization factors"/>
    <property type="match status" value="1"/>
</dbReference>
<name>A0ABU9D698_9PROT</name>
<gene>
    <name evidence="10 11" type="primary">lolA</name>
    <name evidence="11" type="ORF">WOB96_00325</name>
</gene>
<accession>A0ABU9D698</accession>
<dbReference type="HAMAP" id="MF_00240">
    <property type="entry name" value="LolA"/>
    <property type="match status" value="1"/>
</dbReference>
<sequence length="225" mass="24970" precursor="true">MNRLQSLFSAVLMGSAIGFSVPVSAQTPSQPGKAVQASQQGEVLMKRFFTQVKTLQADFRQEVANEKGRIIQRAEGQVAIARPGKFRWVYASPEPQEIVADGEQLWVYDKDLAQVTIRPLAASLGNTPAALIAGKNALPSDFRIRDLGQRNGLYWVELLPRQAEHGFRRIVMGLANDAMLLHSLELRDDFGQTTRLNFYNGQVNKPVSTSQFAFVTPKGVDVLRQ</sequence>
<evidence type="ECO:0000256" key="2">
    <source>
        <dbReference type="ARBA" id="ARBA00007615"/>
    </source>
</evidence>
<dbReference type="NCBIfam" id="TIGR00547">
    <property type="entry name" value="lolA"/>
    <property type="match status" value="1"/>
</dbReference>
<evidence type="ECO:0000256" key="4">
    <source>
        <dbReference type="ARBA" id="ARBA00014035"/>
    </source>
</evidence>
<evidence type="ECO:0000256" key="10">
    <source>
        <dbReference type="HAMAP-Rule" id="MF_00240"/>
    </source>
</evidence>
<dbReference type="Proteomes" id="UP001446205">
    <property type="component" value="Unassembled WGS sequence"/>
</dbReference>
<evidence type="ECO:0000256" key="5">
    <source>
        <dbReference type="ARBA" id="ARBA00022448"/>
    </source>
</evidence>
<evidence type="ECO:0000256" key="1">
    <source>
        <dbReference type="ARBA" id="ARBA00004418"/>
    </source>
</evidence>
<keyword evidence="6 10" id="KW-0732">Signal</keyword>
<protein>
    <recommendedName>
        <fullName evidence="4 10">Outer-membrane lipoprotein carrier protein</fullName>
    </recommendedName>
</protein>
<proteinExistence type="inferred from homology"/>
<organism evidence="11 12">
    <name type="scientific">Thermithiobacillus plumbiphilus</name>
    <dbReference type="NCBI Taxonomy" id="1729899"/>
    <lineage>
        <taxon>Bacteria</taxon>
        <taxon>Pseudomonadati</taxon>
        <taxon>Pseudomonadota</taxon>
        <taxon>Acidithiobacillia</taxon>
        <taxon>Acidithiobacillales</taxon>
        <taxon>Thermithiobacillaceae</taxon>
        <taxon>Thermithiobacillus</taxon>
    </lineage>
</organism>
<keyword evidence="11" id="KW-0449">Lipoprotein</keyword>
<evidence type="ECO:0000313" key="12">
    <source>
        <dbReference type="Proteomes" id="UP001446205"/>
    </source>
</evidence>
<dbReference type="InterPro" id="IPR018323">
    <property type="entry name" value="OM_lipoprot_carrier_LolA_Pbac"/>
</dbReference>